<accession>A0A6J7FJP5</accession>
<reference evidence="5" key="1">
    <citation type="submission" date="2020-05" db="EMBL/GenBank/DDBJ databases">
        <authorList>
            <person name="Chiriac C."/>
            <person name="Salcher M."/>
            <person name="Ghai R."/>
            <person name="Kavagutti S V."/>
        </authorList>
    </citation>
    <scope>NUCLEOTIDE SEQUENCE</scope>
</reference>
<evidence type="ECO:0000313" key="5">
    <source>
        <dbReference type="EMBL" id="CAB4892649.1"/>
    </source>
</evidence>
<dbReference type="Gene3D" id="3.40.50.2300">
    <property type="match status" value="2"/>
</dbReference>
<dbReference type="PANTHER" id="PTHR47628:SF1">
    <property type="entry name" value="ALIPHATIC AMIDASE EXPRESSION-REGULATING PROTEIN"/>
    <property type="match status" value="1"/>
</dbReference>
<proteinExistence type="predicted"/>
<dbReference type="PROSITE" id="PS51257">
    <property type="entry name" value="PROKAR_LIPOPROTEIN"/>
    <property type="match status" value="1"/>
</dbReference>
<dbReference type="EMBL" id="CAFBMB010000025">
    <property type="protein sequence ID" value="CAB4892649.1"/>
    <property type="molecule type" value="Genomic_DNA"/>
</dbReference>
<feature type="domain" description="Leucine-binding protein" evidence="4">
    <location>
        <begin position="37"/>
        <end position="377"/>
    </location>
</feature>
<organism evidence="5">
    <name type="scientific">freshwater metagenome</name>
    <dbReference type="NCBI Taxonomy" id="449393"/>
    <lineage>
        <taxon>unclassified sequences</taxon>
        <taxon>metagenomes</taxon>
        <taxon>ecological metagenomes</taxon>
    </lineage>
</organism>
<dbReference type="PANTHER" id="PTHR47628">
    <property type="match status" value="1"/>
</dbReference>
<keyword evidence="1" id="KW-0813">Transport</keyword>
<keyword evidence="3" id="KW-0029">Amino-acid transport</keyword>
<evidence type="ECO:0000256" key="1">
    <source>
        <dbReference type="ARBA" id="ARBA00022448"/>
    </source>
</evidence>
<evidence type="ECO:0000256" key="3">
    <source>
        <dbReference type="ARBA" id="ARBA00022970"/>
    </source>
</evidence>
<dbReference type="CDD" id="cd06331">
    <property type="entry name" value="PBP1_AmiC-like"/>
    <property type="match status" value="1"/>
</dbReference>
<name>A0A6J7FJP5_9ZZZZ</name>
<protein>
    <submittedName>
        <fullName evidence="5">Unannotated protein</fullName>
    </submittedName>
</protein>
<dbReference type="GO" id="GO:0006865">
    <property type="term" value="P:amino acid transport"/>
    <property type="evidence" value="ECO:0007669"/>
    <property type="project" value="UniProtKB-KW"/>
</dbReference>
<dbReference type="InterPro" id="IPR000709">
    <property type="entry name" value="Leu_Ile_Val-bd"/>
</dbReference>
<sequence length="400" mass="40974">MKRRTSIAAFVAAAAVVATLTGCSASGGGDNASTEPLPIGLLTDLSGAAGIFGPPTQNAAELAVEEINAAGGVNGQTVKLIVADETGVPTAGVSAAQRLIQEDGIVALFGQHNSATRDAVAPVTTTAGIPYFHTPLAEGNFCSANVISNGEVPAQQLAPAIPYVQDATGKSKWFLLGADYIWGQTVVAQAAKYIEASGGEVVGQELVPIGTTDFQSVITKIKQSGAQLIIPAIFGGDAITFEKQAFDAGVGNSAVQRLGVIYEDGTLGAMGPEVTSGMYVSMAYNEALDTAANTAFLDAYYAKFGADAPPQTALSEQTFVAIHAWADAANKAKSTKSADVLKALSGLKYEGPSGTVTFGSDHFATQSIVLTQVQPDGMSVVVTTFDSVAPEQDCNEPMGK</sequence>
<evidence type="ECO:0000256" key="2">
    <source>
        <dbReference type="ARBA" id="ARBA00022729"/>
    </source>
</evidence>
<keyword evidence="2" id="KW-0732">Signal</keyword>
<dbReference type="AlphaFoldDB" id="A0A6J7FJP5"/>
<dbReference type="PRINTS" id="PR00337">
    <property type="entry name" value="LEUILEVALBP"/>
</dbReference>
<dbReference type="Pfam" id="PF13458">
    <property type="entry name" value="Peripla_BP_6"/>
    <property type="match status" value="1"/>
</dbReference>
<dbReference type="InterPro" id="IPR028081">
    <property type="entry name" value="Leu-bd"/>
</dbReference>
<dbReference type="SUPFAM" id="SSF53822">
    <property type="entry name" value="Periplasmic binding protein-like I"/>
    <property type="match status" value="1"/>
</dbReference>
<gene>
    <name evidence="5" type="ORF">UFOPK3516_00500</name>
</gene>
<evidence type="ECO:0000259" key="4">
    <source>
        <dbReference type="Pfam" id="PF13458"/>
    </source>
</evidence>
<dbReference type="InterPro" id="IPR028082">
    <property type="entry name" value="Peripla_BP_I"/>
</dbReference>